<keyword evidence="1" id="KW-0805">Transcription regulation</keyword>
<keyword evidence="4" id="KW-1185">Reference proteome</keyword>
<proteinExistence type="inferred from homology"/>
<protein>
    <recommendedName>
        <fullName evidence="1">Repressor of RNA polymerase III transcription MAF1</fullName>
    </recommendedName>
</protein>
<evidence type="ECO:0000256" key="2">
    <source>
        <dbReference type="SAM" id="MobiDB-lite"/>
    </source>
</evidence>
<evidence type="ECO:0000256" key="1">
    <source>
        <dbReference type="PIRNR" id="PIRNR037240"/>
    </source>
</evidence>
<comment type="subcellular location">
    <subcellularLocation>
        <location evidence="1">Nucleus</location>
    </subcellularLocation>
</comment>
<organism evidence="3 4">
    <name type="scientific">Gomphillus americanus</name>
    <dbReference type="NCBI Taxonomy" id="1940652"/>
    <lineage>
        <taxon>Eukaryota</taxon>
        <taxon>Fungi</taxon>
        <taxon>Dikarya</taxon>
        <taxon>Ascomycota</taxon>
        <taxon>Pezizomycotina</taxon>
        <taxon>Lecanoromycetes</taxon>
        <taxon>OSLEUM clade</taxon>
        <taxon>Ostropomycetidae</taxon>
        <taxon>Ostropales</taxon>
        <taxon>Graphidaceae</taxon>
        <taxon>Gomphilloideae</taxon>
        <taxon>Gomphillus</taxon>
    </lineage>
</organism>
<dbReference type="InterPro" id="IPR015257">
    <property type="entry name" value="Maf1"/>
</dbReference>
<dbReference type="GO" id="GO:0000994">
    <property type="term" value="F:RNA polymerase III core binding"/>
    <property type="evidence" value="ECO:0007669"/>
    <property type="project" value="TreeGrafter"/>
</dbReference>
<gene>
    <name evidence="3" type="ORF">GOMPHAMPRED_000852</name>
</gene>
<accession>A0A8H3IJC3</accession>
<dbReference type="Pfam" id="PF09174">
    <property type="entry name" value="Maf1"/>
    <property type="match status" value="1"/>
</dbReference>
<comment type="function">
    <text evidence="1">Mediator of diverse signals that repress RNA polymerase III transcription. Inhibits the de novo assembly of TFIIIB onto DNA.</text>
</comment>
<dbReference type="GO" id="GO:0016480">
    <property type="term" value="P:negative regulation of transcription by RNA polymerase III"/>
    <property type="evidence" value="ECO:0007669"/>
    <property type="project" value="UniProtKB-UniRule"/>
</dbReference>
<comment type="caution">
    <text evidence="3">The sequence shown here is derived from an EMBL/GenBank/DDBJ whole genome shotgun (WGS) entry which is preliminary data.</text>
</comment>
<dbReference type="PIRSF" id="PIRSF037240">
    <property type="entry name" value="RNA_polIII_Trep_MAF1"/>
    <property type="match status" value="1"/>
</dbReference>
<feature type="region of interest" description="Disordered" evidence="2">
    <location>
        <begin position="313"/>
        <end position="338"/>
    </location>
</feature>
<dbReference type="PANTHER" id="PTHR22504:SF0">
    <property type="entry name" value="REPRESSOR OF RNA POLYMERASE III TRANSCRIPTION MAF1 HOMOLOG"/>
    <property type="match status" value="1"/>
</dbReference>
<comment type="similarity">
    <text evidence="1">Belongs to the MAF1 family.</text>
</comment>
<dbReference type="AlphaFoldDB" id="A0A8H3IJC3"/>
<dbReference type="FunFam" id="3.40.1000.50:FF:000004">
    <property type="entry name" value="Repressor of RNA polymerase III transcription MAF1"/>
    <property type="match status" value="1"/>
</dbReference>
<keyword evidence="1" id="KW-0804">Transcription</keyword>
<dbReference type="EMBL" id="CAJPDQ010000010">
    <property type="protein sequence ID" value="CAF9915789.1"/>
    <property type="molecule type" value="Genomic_DNA"/>
</dbReference>
<name>A0A8H3IJC3_9LECA</name>
<feature type="compositionally biased region" description="Polar residues" evidence="2">
    <location>
        <begin position="316"/>
        <end position="326"/>
    </location>
</feature>
<keyword evidence="1" id="KW-0678">Repressor</keyword>
<evidence type="ECO:0000313" key="3">
    <source>
        <dbReference type="EMBL" id="CAF9915789.1"/>
    </source>
</evidence>
<dbReference type="GO" id="GO:0005634">
    <property type="term" value="C:nucleus"/>
    <property type="evidence" value="ECO:0007669"/>
    <property type="project" value="UniProtKB-SubCell"/>
</dbReference>
<reference evidence="3" key="1">
    <citation type="submission" date="2021-03" db="EMBL/GenBank/DDBJ databases">
        <authorList>
            <person name="Tagirdzhanova G."/>
        </authorList>
    </citation>
    <scope>NUCLEOTIDE SEQUENCE</scope>
</reference>
<evidence type="ECO:0000313" key="4">
    <source>
        <dbReference type="Proteomes" id="UP000664169"/>
    </source>
</evidence>
<dbReference type="PANTHER" id="PTHR22504">
    <property type="entry name" value="REPRESSOR OF RNA POLYMERASE III TRANSCRIPTION MAF1"/>
    <property type="match status" value="1"/>
</dbReference>
<dbReference type="Proteomes" id="UP000664169">
    <property type="component" value="Unassembled WGS sequence"/>
</dbReference>
<dbReference type="OrthoDB" id="277029at2759"/>
<sequence length="350" mass="39620">MKYIPIHELDNVTTALNFETADCRVEGGCDVYTTKAAGRDKKLYKNIEYTLESQYESLLRFSASLSPPQASDAAASLNLSRSSPFGPLSQISSRRTFAYLIATLNASHPDYDFSHQLKPSDFRRERSLRHVMNTLDTTIHNLQPKPLTFDGPAHWSSEVTPASGAILNPAQRWGPRMWRAIDKEMDLKECSIYSFAPAQDPYDEEEGIIWFFDYFFFNKLRRRVCYVYLRGLSIISTNNFSPKPPIISLDVQEQDSTWISDLGAQKRAKYWLGDRGAAAEADGGWDEDDDDALLATLQDQNWQARLIPANLREPFRQTTAEKSTSPEVDRGHSKSTVRALSEEIAASMEV</sequence>
<dbReference type="InterPro" id="IPR038564">
    <property type="entry name" value="Maf1_sf"/>
</dbReference>
<keyword evidence="1" id="KW-0539">Nucleus</keyword>
<dbReference type="Gene3D" id="3.40.1000.50">
    <property type="entry name" value="Repressor of RNA polymerase III transcription Maf1"/>
    <property type="match status" value="1"/>
</dbReference>